<sequence length="308" mass="36366">MSRTKVAVLSVNTGAYASFFKVLFPYNYQNFLPDCEVTFFVFTDSKELAQLYAYNPQVKIIPLDYQPWPLPTLFRFKYFLELESTLAEFAYVFFMNANFYCKRPLYAQDLLFAPTGNWAQDLIVVEHFGQNCLPEELRSYERNPQSQAYISPTPEKATTYIAGAFNGGTSQAFLTMSRELAQRTLTDYQNNLIAVWHDESHLNRLLYDLDYQAHILPPHYVMPQEYDFESRYVGERQDWFAVLLNKNALPFDPQLARDNQQEFDPRHLELLVLQERQLENIWLTYRDTFYPNAIKNNSFNCFIWKIEP</sequence>
<dbReference type="EMBL" id="NRJF01000085">
    <property type="protein sequence ID" value="RIY35567.1"/>
    <property type="molecule type" value="Genomic_DNA"/>
</dbReference>
<dbReference type="Proteomes" id="UP000265964">
    <property type="component" value="Unassembled WGS sequence"/>
</dbReference>
<evidence type="ECO:0000256" key="2">
    <source>
        <dbReference type="ARBA" id="ARBA00010413"/>
    </source>
</evidence>
<name>A0A3A1YHR3_9GAMM</name>
<dbReference type="OrthoDB" id="2535579at2"/>
<dbReference type="AlphaFoldDB" id="A0A3A1YHR3"/>
<proteinExistence type="inferred from homology"/>
<dbReference type="RefSeq" id="WP_119534602.1">
    <property type="nucleotide sequence ID" value="NZ_NRJF01000085.1"/>
</dbReference>
<evidence type="ECO:0000256" key="1">
    <source>
        <dbReference type="ARBA" id="ARBA00001936"/>
    </source>
</evidence>
<reference evidence="5 6" key="1">
    <citation type="submission" date="2017-08" db="EMBL/GenBank/DDBJ databases">
        <title>Reclassification of Bisgaard taxon 37 and 44.</title>
        <authorList>
            <person name="Christensen H."/>
        </authorList>
    </citation>
    <scope>NUCLEOTIDE SEQUENCE [LARGE SCALE GENOMIC DNA]</scope>
    <source>
        <strain evidence="5 6">EEAB3T1</strain>
    </source>
</reference>
<keyword evidence="6" id="KW-1185">Reference proteome</keyword>
<comment type="similarity">
    <text evidence="2">Belongs to the glycosyltransferase 6 family.</text>
</comment>
<dbReference type="Gene3D" id="3.90.550.10">
    <property type="entry name" value="Spore Coat Polysaccharide Biosynthesis Protein SpsA, Chain A"/>
    <property type="match status" value="1"/>
</dbReference>
<dbReference type="SUPFAM" id="SSF53448">
    <property type="entry name" value="Nucleotide-diphospho-sugar transferases"/>
    <property type="match status" value="1"/>
</dbReference>
<dbReference type="GO" id="GO:0016758">
    <property type="term" value="F:hexosyltransferase activity"/>
    <property type="evidence" value="ECO:0007669"/>
    <property type="project" value="InterPro"/>
</dbReference>
<dbReference type="GO" id="GO:0005975">
    <property type="term" value="P:carbohydrate metabolic process"/>
    <property type="evidence" value="ECO:0007669"/>
    <property type="project" value="InterPro"/>
</dbReference>
<evidence type="ECO:0000313" key="6">
    <source>
        <dbReference type="Proteomes" id="UP000265964"/>
    </source>
</evidence>
<dbReference type="Pfam" id="PF03414">
    <property type="entry name" value="Glyco_transf_6"/>
    <property type="match status" value="1"/>
</dbReference>
<keyword evidence="3" id="KW-0328">Glycosyltransferase</keyword>
<dbReference type="InterPro" id="IPR029044">
    <property type="entry name" value="Nucleotide-diphossugar_trans"/>
</dbReference>
<dbReference type="InterPro" id="IPR005076">
    <property type="entry name" value="Glyco_trans_6"/>
</dbReference>
<dbReference type="PANTHER" id="PTHR10462">
    <property type="entry name" value="GLYCOSYLTRANSFERASE-RELATED"/>
    <property type="match status" value="1"/>
</dbReference>
<comment type="cofactor">
    <cofactor evidence="1">
        <name>Mn(2+)</name>
        <dbReference type="ChEBI" id="CHEBI:29035"/>
    </cofactor>
</comment>
<evidence type="ECO:0000313" key="5">
    <source>
        <dbReference type="EMBL" id="RIY35567.1"/>
    </source>
</evidence>
<evidence type="ECO:0000256" key="3">
    <source>
        <dbReference type="ARBA" id="ARBA00022676"/>
    </source>
</evidence>
<accession>A0A3A1YHR3</accession>
<gene>
    <name evidence="5" type="ORF">CKF59_03525</name>
</gene>
<evidence type="ECO:0008006" key="7">
    <source>
        <dbReference type="Google" id="ProtNLM"/>
    </source>
</evidence>
<dbReference type="GO" id="GO:0016020">
    <property type="term" value="C:membrane"/>
    <property type="evidence" value="ECO:0007669"/>
    <property type="project" value="InterPro"/>
</dbReference>
<evidence type="ECO:0000256" key="4">
    <source>
        <dbReference type="ARBA" id="ARBA00022679"/>
    </source>
</evidence>
<keyword evidence="4" id="KW-0808">Transferase</keyword>
<comment type="caution">
    <text evidence="5">The sequence shown here is derived from an EMBL/GenBank/DDBJ whole genome shotgun (WGS) entry which is preliminary data.</text>
</comment>
<organism evidence="5 6">
    <name type="scientific">Psittacicella gerlachiana</name>
    <dbReference type="NCBI Taxonomy" id="2028574"/>
    <lineage>
        <taxon>Bacteria</taxon>
        <taxon>Pseudomonadati</taxon>
        <taxon>Pseudomonadota</taxon>
        <taxon>Gammaproteobacteria</taxon>
        <taxon>Pasteurellales</taxon>
        <taxon>Psittacicellaceae</taxon>
        <taxon>Psittacicella</taxon>
    </lineage>
</organism>
<dbReference type="PANTHER" id="PTHR10462:SF53">
    <property type="entry name" value="HISTO-BLOOD GROUP ABO SYSTEM TRANSFERASE 1-LIKE"/>
    <property type="match status" value="1"/>
</dbReference>
<protein>
    <recommendedName>
        <fullName evidence="7">Glycosyl transferase family 6</fullName>
    </recommendedName>
</protein>